<dbReference type="InterPro" id="IPR011989">
    <property type="entry name" value="ARM-like"/>
</dbReference>
<dbReference type="Proteomes" id="UP000250043">
    <property type="component" value="Unassembled WGS sequence"/>
</dbReference>
<proteinExistence type="inferred from homology"/>
<dbReference type="Gene3D" id="1.25.10.10">
    <property type="entry name" value="Leucine-rich Repeat Variant"/>
    <property type="match status" value="1"/>
</dbReference>
<dbReference type="OrthoDB" id="78088at2759"/>
<dbReference type="PANTHER" id="PTHR22100">
    <property type="entry name" value="WINGS APART-LIKE PROTEIN HOMOLOG"/>
    <property type="match status" value="1"/>
</dbReference>
<evidence type="ECO:0000256" key="1">
    <source>
        <dbReference type="ARBA" id="ARBA00006854"/>
    </source>
</evidence>
<sequence length="748" mass="82039">MLGRSRADSNIGSAVKHHATEFAEVPSTPRKLARTQSGTTNGPANTSASSSRQHSITPSKSRSLENISSPPVTVPVRPALTSSNVRTYAGKSRSFLVALPTSQLGSLSRTGSMSQGIDDADTDNILSQSQEDDLEVRESYTALRMRWGVDNSDDFQPIILDSVSPGEGSRRKGKARQVDLEPVSLPSNMMNDLRSITELRSKGESRRFLDEIGYLFEGLEASGAIGVRRASALEIVTKFCDVEFARKAKAADFLGRMWEVLRAAGAGNGDKVLDTILIVFAALVARDPRDLADLASKSDFASVLYHMLDSLERTNDPLWSISCELSDAELRRIGIAKVEKTHLAGIHRLVRKKSSLLEDADSVSNRLLISRSLVVLPPSMHGRKHLPVLLKSLSSELAPLPVRITAYASGLSILPPSTDRDLPSLQHIDDCLRLLDSFLLDRWSVEEDDNDLSPAAQLDIQRQAGLGEALMALCITCDILSRDTPHHESQHIAEQCMETTLRVLINLTHDDLEWCRAVLSEPSAVLTIVRIIVMCQRQRTEATLEKDPDADKELAGDDGSAPSLDRLCLALGLLTNLVQVAHEAKPLTRDTVLAFNCTGKRGCINACQCMSSVTALECLALVYVQHCKSEDHMDIVVRGHMAVLIGLLMEESLENQGILLDSLPGPSRRQKLSVLIANATEFTRFYVEFTKRVSAALNSREGDQDEHERLETHPGDGSADKVLRDTKGETVAKNVIAFLESLRDHRSR</sequence>
<gene>
    <name evidence="4" type="ORF">OBBRIDRAFT_725065</name>
</gene>
<dbReference type="InterPro" id="IPR039874">
    <property type="entry name" value="WAPL"/>
</dbReference>
<feature type="region of interest" description="Disordered" evidence="2">
    <location>
        <begin position="1"/>
        <end position="77"/>
    </location>
</feature>
<comment type="similarity">
    <text evidence="1">Belongs to the WAPL family.</text>
</comment>
<feature type="domain" description="Wings apart-like protein C-terminal" evidence="3">
    <location>
        <begin position="194"/>
        <end position="583"/>
    </location>
</feature>
<dbReference type="PANTHER" id="PTHR22100:SF13">
    <property type="entry name" value="WINGS APART-LIKE PROTEIN HOMOLOG"/>
    <property type="match status" value="1"/>
</dbReference>
<name>A0A8E2DPE2_9APHY</name>
<evidence type="ECO:0000256" key="2">
    <source>
        <dbReference type="SAM" id="MobiDB-lite"/>
    </source>
</evidence>
<dbReference type="Pfam" id="PF07814">
    <property type="entry name" value="WAPL"/>
    <property type="match status" value="1"/>
</dbReference>
<evidence type="ECO:0000313" key="5">
    <source>
        <dbReference type="Proteomes" id="UP000250043"/>
    </source>
</evidence>
<protein>
    <recommendedName>
        <fullName evidence="3">Wings apart-like protein C-terminal domain-containing protein</fullName>
    </recommendedName>
</protein>
<reference evidence="4 5" key="1">
    <citation type="submission" date="2016-07" db="EMBL/GenBank/DDBJ databases">
        <title>Draft genome of the white-rot fungus Obba rivulosa 3A-2.</title>
        <authorList>
            <consortium name="DOE Joint Genome Institute"/>
            <person name="Miettinen O."/>
            <person name="Riley R."/>
            <person name="Acob R."/>
            <person name="Barry K."/>
            <person name="Cullen D."/>
            <person name="De Vries R."/>
            <person name="Hainaut M."/>
            <person name="Hatakka A."/>
            <person name="Henrissat B."/>
            <person name="Hilden K."/>
            <person name="Kuo R."/>
            <person name="Labutti K."/>
            <person name="Lipzen A."/>
            <person name="Makela M.R."/>
            <person name="Sandor L."/>
            <person name="Spatafora J.W."/>
            <person name="Grigoriev I.V."/>
            <person name="Hibbett D.S."/>
        </authorList>
    </citation>
    <scope>NUCLEOTIDE SEQUENCE [LARGE SCALE GENOMIC DNA]</scope>
    <source>
        <strain evidence="4 5">3A-2</strain>
    </source>
</reference>
<dbReference type="EMBL" id="KV722356">
    <property type="protein sequence ID" value="OCH93315.1"/>
    <property type="molecule type" value="Genomic_DNA"/>
</dbReference>
<organism evidence="4 5">
    <name type="scientific">Obba rivulosa</name>
    <dbReference type="NCBI Taxonomy" id="1052685"/>
    <lineage>
        <taxon>Eukaryota</taxon>
        <taxon>Fungi</taxon>
        <taxon>Dikarya</taxon>
        <taxon>Basidiomycota</taxon>
        <taxon>Agaricomycotina</taxon>
        <taxon>Agaricomycetes</taxon>
        <taxon>Polyporales</taxon>
        <taxon>Gelatoporiaceae</taxon>
        <taxon>Obba</taxon>
    </lineage>
</organism>
<evidence type="ECO:0000313" key="4">
    <source>
        <dbReference type="EMBL" id="OCH93315.1"/>
    </source>
</evidence>
<feature type="compositionally biased region" description="Polar residues" evidence="2">
    <location>
        <begin position="34"/>
        <end position="71"/>
    </location>
</feature>
<feature type="compositionally biased region" description="Basic and acidic residues" evidence="2">
    <location>
        <begin position="700"/>
        <end position="722"/>
    </location>
</feature>
<accession>A0A8E2DPE2</accession>
<evidence type="ECO:0000259" key="3">
    <source>
        <dbReference type="Pfam" id="PF07814"/>
    </source>
</evidence>
<dbReference type="InterPro" id="IPR022771">
    <property type="entry name" value="WAPL_C"/>
</dbReference>
<dbReference type="AlphaFoldDB" id="A0A8E2DPE2"/>
<keyword evidence="5" id="KW-1185">Reference proteome</keyword>
<feature type="region of interest" description="Disordered" evidence="2">
    <location>
        <begin position="698"/>
        <end position="722"/>
    </location>
</feature>